<protein>
    <submittedName>
        <fullName evidence="1">Terpenoid synthase</fullName>
    </submittedName>
</protein>
<evidence type="ECO:0000313" key="2">
    <source>
        <dbReference type="Proteomes" id="UP000016922"/>
    </source>
</evidence>
<dbReference type="AlphaFoldDB" id="S3EB87"/>
<proteinExistence type="predicted"/>
<dbReference type="InterPro" id="IPR008949">
    <property type="entry name" value="Isoprenoid_synthase_dom_sf"/>
</dbReference>
<dbReference type="RefSeq" id="XP_008077662.1">
    <property type="nucleotide sequence ID" value="XM_008079471.1"/>
</dbReference>
<dbReference type="Gene3D" id="1.10.600.10">
    <property type="entry name" value="Farnesyl Diphosphate Synthase"/>
    <property type="match status" value="1"/>
</dbReference>
<gene>
    <name evidence="1" type="ORF">GLAREA_11283</name>
</gene>
<evidence type="ECO:0000313" key="1">
    <source>
        <dbReference type="EMBL" id="EPE35583.1"/>
    </source>
</evidence>
<dbReference type="Proteomes" id="UP000016922">
    <property type="component" value="Unassembled WGS sequence"/>
</dbReference>
<dbReference type="HOGENOM" id="CLU_744041_0_0_1"/>
<dbReference type="GeneID" id="19470324"/>
<dbReference type="EMBL" id="KE145354">
    <property type="protein sequence ID" value="EPE35583.1"/>
    <property type="molecule type" value="Genomic_DNA"/>
</dbReference>
<dbReference type="KEGG" id="glz:GLAREA_11283"/>
<accession>S3EB87</accession>
<sequence>MAHLQTTNQEFRTLVGNLARRLHSKYNANLPQQPTHIVDQVEELQTEIKIIHNKTANLDIEFLVPKIHTVANPQLKDSELLEQYLEYRHSLQPWLPRDNPKLNKKFGMELQAVLSGFPLVWDGRTLLAITMCFAVQCEVDDLIEEMDVGLVRECLTGHQIELREYGLIEAPKVVVDADSTPTIKIHHMLSKLTISISDLMPRNVFDQFVVSFDDLLDSLIDETRYRDEAPEGVEAYLDIRARTIGTNTLLTLVAGATISPELHSLMRLVGEAIGLQNDLNGLDKDVKVGEILNYVFVSSGYSKSYPDRGLLVAGIKAAENAHASAAMKAVQAWKELKGKDGKVGRVMITLLSTHVDWSVKAARYASGGDKES</sequence>
<dbReference type="SUPFAM" id="SSF48576">
    <property type="entry name" value="Terpenoid synthases"/>
    <property type="match status" value="1"/>
</dbReference>
<name>S3EB87_GLAL2</name>
<dbReference type="Pfam" id="PF19086">
    <property type="entry name" value="Terpene_syn_C_2"/>
    <property type="match status" value="1"/>
</dbReference>
<organism evidence="1 2">
    <name type="scientific">Glarea lozoyensis (strain ATCC 20868 / MF5171)</name>
    <dbReference type="NCBI Taxonomy" id="1116229"/>
    <lineage>
        <taxon>Eukaryota</taxon>
        <taxon>Fungi</taxon>
        <taxon>Dikarya</taxon>
        <taxon>Ascomycota</taxon>
        <taxon>Pezizomycotina</taxon>
        <taxon>Leotiomycetes</taxon>
        <taxon>Helotiales</taxon>
        <taxon>Helotiaceae</taxon>
        <taxon>Glarea</taxon>
    </lineage>
</organism>
<dbReference type="OMA" id="LKWCASS"/>
<dbReference type="OrthoDB" id="3587196at2759"/>
<keyword evidence="2" id="KW-1185">Reference proteome</keyword>
<reference evidence="1 2" key="1">
    <citation type="journal article" date="2013" name="BMC Genomics">
        <title>Genomics-driven discovery of the pneumocandin biosynthetic gene cluster in the fungus Glarea lozoyensis.</title>
        <authorList>
            <person name="Chen L."/>
            <person name="Yue Q."/>
            <person name="Zhang X."/>
            <person name="Xiang M."/>
            <person name="Wang C."/>
            <person name="Li S."/>
            <person name="Che Y."/>
            <person name="Ortiz-Lopez F.J."/>
            <person name="Bills G.F."/>
            <person name="Liu X."/>
            <person name="An Z."/>
        </authorList>
    </citation>
    <scope>NUCLEOTIDE SEQUENCE [LARGE SCALE GENOMIC DNA]</scope>
    <source>
        <strain evidence="2">ATCC 20868 / MF5171</strain>
    </source>
</reference>